<name>A0A101JM98_9ACTN</name>
<sequence>MVAEEPPPQANNSLIELLHRAGLRPETLARRLNTALERSGSNRHIHEKTPYRWMRGGELPHGDVPDLVVQVLAGALSTEVTYEQVWGRPRTRGPAPLSADHGSDLPWDATGLLSLLGEPVPTRRTVLAVTGAAITGPAWAVLDQSAPILRSAADEAGRVTPPLLKVIAGIVTQAQELDDQQGGAARGYVADQFIALARLLRRASYDAETGRQLAAALAQLAQTSGFMAFDATDDGLAQRWYLIALRAAHAAADPALTASILALMSNQAADRGHPLDALQLANAAQQASRRTAPVVRSLVAARSTLAYAAAGDLTGFNHMHEQTLSIQNEPDDEPGPPWAGYIDRVELDAIAGRGLVVLAEHLPRQQTELLGRATRLLHARAYTPRDAAPQRSALRHGAWLSLAHLAALRQNKPTSTTDDLGRSIEATRLAMTRLPVVSSARSVALLHRVTAEVEPAARRSPAARTLLRDLRAVLP</sequence>
<proteinExistence type="predicted"/>
<evidence type="ECO:0008006" key="3">
    <source>
        <dbReference type="Google" id="ProtNLM"/>
    </source>
</evidence>
<organism evidence="1 2">
    <name type="scientific">Actinoplanes awajinensis subsp. mycoplanecinus</name>
    <dbReference type="NCBI Taxonomy" id="135947"/>
    <lineage>
        <taxon>Bacteria</taxon>
        <taxon>Bacillati</taxon>
        <taxon>Actinomycetota</taxon>
        <taxon>Actinomycetes</taxon>
        <taxon>Micromonosporales</taxon>
        <taxon>Micromonosporaceae</taxon>
        <taxon>Actinoplanes</taxon>
    </lineage>
</organism>
<evidence type="ECO:0000313" key="2">
    <source>
        <dbReference type="Proteomes" id="UP000053244"/>
    </source>
</evidence>
<accession>A0A101JM98</accession>
<dbReference type="EMBL" id="LLZH01000279">
    <property type="protein sequence ID" value="KUL29483.1"/>
    <property type="molecule type" value="Genomic_DNA"/>
</dbReference>
<evidence type="ECO:0000313" key="1">
    <source>
        <dbReference type="EMBL" id="KUL29483.1"/>
    </source>
</evidence>
<keyword evidence="2" id="KW-1185">Reference proteome</keyword>
<comment type="caution">
    <text evidence="1">The sequence shown here is derived from an EMBL/GenBank/DDBJ whole genome shotgun (WGS) entry which is preliminary data.</text>
</comment>
<reference evidence="1 2" key="1">
    <citation type="submission" date="2015-10" db="EMBL/GenBank/DDBJ databases">
        <authorList>
            <person name="Gilbert D.G."/>
        </authorList>
    </citation>
    <scope>NUCLEOTIDE SEQUENCE [LARGE SCALE GENOMIC DNA]</scope>
    <source>
        <strain evidence="1 2">NRRL B-16712</strain>
    </source>
</reference>
<dbReference type="OrthoDB" id="3323621at2"/>
<protein>
    <recommendedName>
        <fullName evidence="3">Transcriptional regulator</fullName>
    </recommendedName>
</protein>
<gene>
    <name evidence="1" type="ORF">ADL15_28120</name>
</gene>
<dbReference type="Proteomes" id="UP000053244">
    <property type="component" value="Unassembled WGS sequence"/>
</dbReference>
<dbReference type="AlphaFoldDB" id="A0A101JM98"/>